<feature type="domain" description="YprB ribonuclease H-like" evidence="2">
    <location>
        <begin position="443"/>
        <end position="527"/>
    </location>
</feature>
<dbReference type="InterPro" id="IPR019993">
    <property type="entry name" value="RecB_nuclease_TM0106_put"/>
</dbReference>
<feature type="compositionally biased region" description="Basic and acidic residues" evidence="1">
    <location>
        <begin position="153"/>
        <end position="165"/>
    </location>
</feature>
<evidence type="ECO:0000259" key="2">
    <source>
        <dbReference type="Pfam" id="PF13482"/>
    </source>
</evidence>
<gene>
    <name evidence="3" type="ORF">GOHSU_23_00120</name>
</gene>
<reference evidence="3 4" key="1">
    <citation type="submission" date="2012-12" db="EMBL/GenBank/DDBJ databases">
        <title>Whole genome shotgun sequence of Gordonia hirsuta NBRC 16056.</title>
        <authorList>
            <person name="Isaki-Nakamura S."/>
            <person name="Hosoyama A."/>
            <person name="Tsuchikane K."/>
            <person name="Katsumata H."/>
            <person name="Baba S."/>
            <person name="Yamazaki S."/>
            <person name="Fujita N."/>
        </authorList>
    </citation>
    <scope>NUCLEOTIDE SEQUENCE [LARGE SCALE GENOMIC DNA]</scope>
    <source>
        <strain evidence="3 4">NBRC 16056</strain>
    </source>
</reference>
<feature type="region of interest" description="Disordered" evidence="1">
    <location>
        <begin position="134"/>
        <end position="165"/>
    </location>
</feature>
<evidence type="ECO:0000313" key="4">
    <source>
        <dbReference type="Proteomes" id="UP000053405"/>
    </source>
</evidence>
<sequence length="555" mass="61050">MILGARDLTGCEHRLALDAAARTAGDGPAETESPDALRRIEAAQAHRAQVLQLLREAQDRLPTTLVDIDPSLPMERRAELTLTACADGADWILSAALPIDRVHGRRGHAEALIRHGQGYVPLIIVNHRVVNPAKADRDPAEPATLRTSPLDRWAPERDPARTNRPNRRDALRLAQLAAMLDGLGYAAAPDRADWVGGVIGVDADCILAVPLGAVMPEYEEALERRRAIAAGTIPTVPRRINECRSCDWWPRCKAELEAGDDVSLVVGGAGTAALAQMGITTVRQLADYRGDPPPEWPGYPSFTDAVVAASCRRAEVPLVRRLDRPTVQRADVEVDVDMESYGERGAYLWGTLLTDNAAPDRPSRYLPFVTWDPLPSSDEGRAFGRFWTWLMDSRRRAHEAGRTFAAYCYSEQAENRWLRASADRFGGIPGVPHRDEVEEFIASDDWVDIYQAVNTNFICPDGKGLKRIAPIAGFDWQDEQASGVASMEWYAAAVGLDGAPLDATQRERLLRYNEDDVQATKVLREWLSSERILRLPTVEDLLGAGTSLPSARPVG</sequence>
<dbReference type="AlphaFoldDB" id="L7LA87"/>
<dbReference type="InterPro" id="IPR038720">
    <property type="entry name" value="YprB_RNase_H-like_dom"/>
</dbReference>
<dbReference type="Pfam" id="PF13482">
    <property type="entry name" value="RNase_H_2"/>
    <property type="match status" value="1"/>
</dbReference>
<dbReference type="EMBL" id="BANT01000023">
    <property type="protein sequence ID" value="GAC57666.1"/>
    <property type="molecule type" value="Genomic_DNA"/>
</dbReference>
<evidence type="ECO:0000256" key="1">
    <source>
        <dbReference type="SAM" id="MobiDB-lite"/>
    </source>
</evidence>
<comment type="caution">
    <text evidence="3">The sequence shown here is derived from an EMBL/GenBank/DDBJ whole genome shotgun (WGS) entry which is preliminary data.</text>
</comment>
<dbReference type="Proteomes" id="UP000053405">
    <property type="component" value="Unassembled WGS sequence"/>
</dbReference>
<dbReference type="STRING" id="1121927.GOHSU_23_00120"/>
<name>L7LA87_9ACTN</name>
<protein>
    <recommendedName>
        <fullName evidence="2">YprB ribonuclease H-like domain-containing protein</fullName>
    </recommendedName>
</protein>
<proteinExistence type="predicted"/>
<evidence type="ECO:0000313" key="3">
    <source>
        <dbReference type="EMBL" id="GAC57666.1"/>
    </source>
</evidence>
<dbReference type="NCBIfam" id="TIGR03491">
    <property type="entry name" value="TM0106 family RecB-like putative nuclease"/>
    <property type="match status" value="1"/>
</dbReference>
<keyword evidence="4" id="KW-1185">Reference proteome</keyword>
<organism evidence="3 4">
    <name type="scientific">Gordonia hirsuta DSM 44140 = NBRC 16056</name>
    <dbReference type="NCBI Taxonomy" id="1121927"/>
    <lineage>
        <taxon>Bacteria</taxon>
        <taxon>Bacillati</taxon>
        <taxon>Actinomycetota</taxon>
        <taxon>Actinomycetes</taxon>
        <taxon>Mycobacteriales</taxon>
        <taxon>Gordoniaceae</taxon>
        <taxon>Gordonia</taxon>
    </lineage>
</organism>
<dbReference type="eggNOG" id="COG2251">
    <property type="taxonomic scope" value="Bacteria"/>
</dbReference>
<accession>L7LA87</accession>